<evidence type="ECO:0000256" key="4">
    <source>
        <dbReference type="ARBA" id="ARBA00023180"/>
    </source>
</evidence>
<dbReference type="GO" id="GO:0046872">
    <property type="term" value="F:metal ion binding"/>
    <property type="evidence" value="ECO:0007669"/>
    <property type="project" value="UniProtKB-KW"/>
</dbReference>
<proteinExistence type="predicted"/>
<gene>
    <name evidence="8" type="ORF">C1H46_031248</name>
</gene>
<accession>A0A540L9M5</accession>
<dbReference type="InterPro" id="IPR028871">
    <property type="entry name" value="BlueCu_1_BS"/>
</dbReference>
<evidence type="ECO:0000313" key="9">
    <source>
        <dbReference type="Proteomes" id="UP000315295"/>
    </source>
</evidence>
<dbReference type="Gene3D" id="2.60.40.420">
    <property type="entry name" value="Cupredoxins - blue copper proteins"/>
    <property type="match status" value="1"/>
</dbReference>
<keyword evidence="6" id="KW-0812">Transmembrane</keyword>
<dbReference type="SUPFAM" id="SSF49503">
    <property type="entry name" value="Cupredoxins"/>
    <property type="match status" value="1"/>
</dbReference>
<feature type="domain" description="Phytocyanin" evidence="7">
    <location>
        <begin position="3"/>
        <end position="105"/>
    </location>
</feature>
<organism evidence="8 9">
    <name type="scientific">Malus baccata</name>
    <name type="common">Siberian crab apple</name>
    <name type="synonym">Pyrus baccata</name>
    <dbReference type="NCBI Taxonomy" id="106549"/>
    <lineage>
        <taxon>Eukaryota</taxon>
        <taxon>Viridiplantae</taxon>
        <taxon>Streptophyta</taxon>
        <taxon>Embryophyta</taxon>
        <taxon>Tracheophyta</taxon>
        <taxon>Spermatophyta</taxon>
        <taxon>Magnoliopsida</taxon>
        <taxon>eudicotyledons</taxon>
        <taxon>Gunneridae</taxon>
        <taxon>Pentapetalae</taxon>
        <taxon>rosids</taxon>
        <taxon>fabids</taxon>
        <taxon>Rosales</taxon>
        <taxon>Rosaceae</taxon>
        <taxon>Amygdaloideae</taxon>
        <taxon>Maleae</taxon>
        <taxon>Malus</taxon>
    </lineage>
</organism>
<evidence type="ECO:0000313" key="8">
    <source>
        <dbReference type="EMBL" id="TQD83193.1"/>
    </source>
</evidence>
<evidence type="ECO:0000256" key="5">
    <source>
        <dbReference type="SAM" id="MobiDB-lite"/>
    </source>
</evidence>
<evidence type="ECO:0000256" key="3">
    <source>
        <dbReference type="ARBA" id="ARBA00023157"/>
    </source>
</evidence>
<comment type="caution">
    <text evidence="8">The sequence shown here is derived from an EMBL/GenBank/DDBJ whole genome shotgun (WGS) entry which is preliminary data.</text>
</comment>
<dbReference type="PANTHER" id="PTHR33021">
    <property type="entry name" value="BLUE COPPER PROTEIN"/>
    <property type="match status" value="1"/>
</dbReference>
<keyword evidence="6" id="KW-0472">Membrane</keyword>
<dbReference type="PROSITE" id="PS51485">
    <property type="entry name" value="PHYTOCYANIN"/>
    <property type="match status" value="1"/>
</dbReference>
<dbReference type="GO" id="GO:0005886">
    <property type="term" value="C:plasma membrane"/>
    <property type="evidence" value="ECO:0007669"/>
    <property type="project" value="TreeGrafter"/>
</dbReference>
<feature type="region of interest" description="Disordered" evidence="5">
    <location>
        <begin position="110"/>
        <end position="134"/>
    </location>
</feature>
<keyword evidence="2" id="KW-0186">Copper</keyword>
<feature type="transmembrane region" description="Helical" evidence="6">
    <location>
        <begin position="146"/>
        <end position="168"/>
    </location>
</feature>
<evidence type="ECO:0000256" key="6">
    <source>
        <dbReference type="SAM" id="Phobius"/>
    </source>
</evidence>
<name>A0A540L9M5_MALBA</name>
<dbReference type="InterPro" id="IPR008972">
    <property type="entry name" value="Cupredoxin"/>
</dbReference>
<dbReference type="Proteomes" id="UP000315295">
    <property type="component" value="Unassembled WGS sequence"/>
</dbReference>
<sequence>FPTVYTVGGDEGWTSSGAVDYNEWASSKLFHVGDEFIFNYKHEDDFVTLVTEEVDYDHCISPSLALSDYGGLTTLTFNKPGTYYVICGEPGHCEAGQKIKIKINAAELENPISSPRPSPYPSSPSGSPFEAMPPSSTQRMAPILDLLMIGSAVTGLVVLGFVVSYFFYRRRLHGSQMQKDKIPQVV</sequence>
<dbReference type="CDD" id="cd04216">
    <property type="entry name" value="Phytocyanin"/>
    <property type="match status" value="1"/>
</dbReference>
<keyword evidence="3" id="KW-1015">Disulfide bond</keyword>
<protein>
    <recommendedName>
        <fullName evidence="7">Phytocyanin domain-containing protein</fullName>
    </recommendedName>
</protein>
<reference evidence="8 9" key="1">
    <citation type="journal article" date="2019" name="G3 (Bethesda)">
        <title>Sequencing of a Wild Apple (Malus baccata) Genome Unravels the Differences Between Cultivated and Wild Apple Species Regarding Disease Resistance and Cold Tolerance.</title>
        <authorList>
            <person name="Chen X."/>
        </authorList>
    </citation>
    <scope>NUCLEOTIDE SEQUENCE [LARGE SCALE GENOMIC DNA]</scope>
    <source>
        <strain evidence="9">cv. Shandingzi</strain>
        <tissue evidence="8">Leaves</tissue>
    </source>
</reference>
<evidence type="ECO:0000259" key="7">
    <source>
        <dbReference type="PROSITE" id="PS51485"/>
    </source>
</evidence>
<dbReference type="InterPro" id="IPR039391">
    <property type="entry name" value="Phytocyanin-like"/>
</dbReference>
<dbReference type="GO" id="GO:0009055">
    <property type="term" value="F:electron transfer activity"/>
    <property type="evidence" value="ECO:0007669"/>
    <property type="project" value="InterPro"/>
</dbReference>
<keyword evidence="6" id="KW-1133">Transmembrane helix</keyword>
<evidence type="ECO:0000256" key="1">
    <source>
        <dbReference type="ARBA" id="ARBA00022723"/>
    </source>
</evidence>
<keyword evidence="4" id="KW-0325">Glycoprotein</keyword>
<dbReference type="PROSITE" id="PS00196">
    <property type="entry name" value="COPPER_BLUE"/>
    <property type="match status" value="1"/>
</dbReference>
<evidence type="ECO:0000256" key="2">
    <source>
        <dbReference type="ARBA" id="ARBA00023008"/>
    </source>
</evidence>
<keyword evidence="9" id="KW-1185">Reference proteome</keyword>
<dbReference type="FunFam" id="2.60.40.420:FF:000034">
    <property type="entry name" value="Cupredoxin superfamily protein"/>
    <property type="match status" value="1"/>
</dbReference>
<dbReference type="EMBL" id="VIEB01000689">
    <property type="protein sequence ID" value="TQD83193.1"/>
    <property type="molecule type" value="Genomic_DNA"/>
</dbReference>
<dbReference type="Pfam" id="PF02298">
    <property type="entry name" value="Cu_bind_like"/>
    <property type="match status" value="1"/>
</dbReference>
<dbReference type="AlphaFoldDB" id="A0A540L9M5"/>
<dbReference type="PANTHER" id="PTHR33021:SF339">
    <property type="entry name" value="OS07G0570600 PROTEIN"/>
    <property type="match status" value="1"/>
</dbReference>
<dbReference type="InterPro" id="IPR003245">
    <property type="entry name" value="Phytocyanin_dom"/>
</dbReference>
<keyword evidence="1" id="KW-0479">Metal-binding</keyword>
<dbReference type="STRING" id="106549.A0A540L9M5"/>
<feature type="non-terminal residue" evidence="8">
    <location>
        <position position="1"/>
    </location>
</feature>